<keyword evidence="2" id="KW-1185">Reference proteome</keyword>
<reference evidence="2" key="1">
    <citation type="submission" date="2016-11" db="EMBL/GenBank/DDBJ databases">
        <authorList>
            <person name="Varghese N."/>
            <person name="Submissions S."/>
        </authorList>
    </citation>
    <scope>NUCLEOTIDE SEQUENCE [LARGE SCALE GENOMIC DNA]</scope>
    <source>
        <strain evidence="2">DSM 18016</strain>
    </source>
</reference>
<dbReference type="EMBL" id="FRAM01000002">
    <property type="protein sequence ID" value="SHK28223.1"/>
    <property type="molecule type" value="Genomic_DNA"/>
</dbReference>
<dbReference type="AlphaFoldDB" id="A0A1M6R704"/>
<accession>A0A1M6R704</accession>
<dbReference type="STRING" id="216903.SAMN05444371_1717"/>
<evidence type="ECO:0000313" key="1">
    <source>
        <dbReference type="EMBL" id="SHK28223.1"/>
    </source>
</evidence>
<dbReference type="RefSeq" id="WP_139258280.1">
    <property type="nucleotide sequence ID" value="NZ_FRAM01000002.1"/>
</dbReference>
<dbReference type="Proteomes" id="UP000184498">
    <property type="component" value="Unassembled WGS sequence"/>
</dbReference>
<name>A0A1M6R704_9FLAO</name>
<gene>
    <name evidence="1" type="ORF">SAMN05444371_1717</name>
</gene>
<dbReference type="OrthoDB" id="8563833at2"/>
<protein>
    <submittedName>
        <fullName evidence="1">Uncharacterized protein</fullName>
    </submittedName>
</protein>
<proteinExistence type="predicted"/>
<evidence type="ECO:0000313" key="2">
    <source>
        <dbReference type="Proteomes" id="UP000184498"/>
    </source>
</evidence>
<sequence length="338" mass="38118">MVKFKQIIFKGGLNWISYSGQEYDALDLSLRGSVSVNYVIDEIKTINFWITFYCQTAPEIITDWKKKSFDAIIAKYEEALKAFSDAQTAADEAAADEEAANKEKMSTYYRDMEAEVLKHNCIAYLLQNNDLKLGKGLTLGNTMQSFAVNFGDDLDAYTSLAKFMEQAMEWSIMDYTFYPYYWADSNNWQEMYLSSDLDPLFRNFLQAGMARVIVTVKPGFEDAVNFFMSTGRIWNGGEVPVIGDPMYMSIVEELRQPTGVAQGKYWITRVPTALTILQAKSVGLEMTDALPIFPENDNGENCENPLELETKSAFKPVDAVMQHGGDTSTLPSTIIKPI</sequence>
<organism evidence="1 2">
    <name type="scientific">Epilithonimonas mollis</name>
    <dbReference type="NCBI Taxonomy" id="216903"/>
    <lineage>
        <taxon>Bacteria</taxon>
        <taxon>Pseudomonadati</taxon>
        <taxon>Bacteroidota</taxon>
        <taxon>Flavobacteriia</taxon>
        <taxon>Flavobacteriales</taxon>
        <taxon>Weeksellaceae</taxon>
        <taxon>Chryseobacterium group</taxon>
        <taxon>Epilithonimonas</taxon>
    </lineage>
</organism>